<keyword evidence="4 7" id="KW-0812">Transmembrane</keyword>
<gene>
    <name evidence="9" type="ORF">V4C55_04705</name>
</gene>
<proteinExistence type="predicted"/>
<keyword evidence="6 7" id="KW-0472">Membrane</keyword>
<evidence type="ECO:0000256" key="4">
    <source>
        <dbReference type="ARBA" id="ARBA00022692"/>
    </source>
</evidence>
<evidence type="ECO:0000256" key="3">
    <source>
        <dbReference type="ARBA" id="ARBA00022475"/>
    </source>
</evidence>
<evidence type="ECO:0000256" key="2">
    <source>
        <dbReference type="ARBA" id="ARBA00022448"/>
    </source>
</evidence>
<dbReference type="CDD" id="cd17369">
    <property type="entry name" value="MFS_ShiA_like"/>
    <property type="match status" value="1"/>
</dbReference>
<dbReference type="Gene3D" id="1.20.1250.20">
    <property type="entry name" value="MFS general substrate transporter like domains"/>
    <property type="match status" value="2"/>
</dbReference>
<keyword evidence="10" id="KW-1185">Reference proteome</keyword>
<dbReference type="InterPro" id="IPR011701">
    <property type="entry name" value="MFS"/>
</dbReference>
<feature type="transmembrane region" description="Helical" evidence="7">
    <location>
        <begin position="23"/>
        <end position="47"/>
    </location>
</feature>
<dbReference type="EMBL" id="JAZHGC010000003">
    <property type="protein sequence ID" value="MEM5284992.1"/>
    <property type="molecule type" value="Genomic_DNA"/>
</dbReference>
<feature type="transmembrane region" description="Helical" evidence="7">
    <location>
        <begin position="383"/>
        <end position="402"/>
    </location>
</feature>
<evidence type="ECO:0000256" key="1">
    <source>
        <dbReference type="ARBA" id="ARBA00004651"/>
    </source>
</evidence>
<keyword evidence="5 7" id="KW-1133">Transmembrane helix</keyword>
<evidence type="ECO:0000256" key="5">
    <source>
        <dbReference type="ARBA" id="ARBA00022989"/>
    </source>
</evidence>
<keyword evidence="2" id="KW-0813">Transport</keyword>
<feature type="transmembrane region" description="Helical" evidence="7">
    <location>
        <begin position="288"/>
        <end position="310"/>
    </location>
</feature>
<comment type="caution">
    <text evidence="9">The sequence shown here is derived from an EMBL/GenBank/DDBJ whole genome shotgun (WGS) entry which is preliminary data.</text>
</comment>
<dbReference type="InterPro" id="IPR036259">
    <property type="entry name" value="MFS_trans_sf"/>
</dbReference>
<feature type="transmembrane region" description="Helical" evidence="7">
    <location>
        <begin position="164"/>
        <end position="190"/>
    </location>
</feature>
<feature type="transmembrane region" description="Helical" evidence="7">
    <location>
        <begin position="256"/>
        <end position="276"/>
    </location>
</feature>
<dbReference type="InterPro" id="IPR020846">
    <property type="entry name" value="MFS_dom"/>
</dbReference>
<dbReference type="InterPro" id="IPR005828">
    <property type="entry name" value="MFS_sugar_transport-like"/>
</dbReference>
<dbReference type="Proteomes" id="UP001494588">
    <property type="component" value="Unassembled WGS sequence"/>
</dbReference>
<organism evidence="9 10">
    <name type="scientific">Paraburkholderia sabiae</name>
    <dbReference type="NCBI Taxonomy" id="273251"/>
    <lineage>
        <taxon>Bacteria</taxon>
        <taxon>Pseudomonadati</taxon>
        <taxon>Pseudomonadota</taxon>
        <taxon>Betaproteobacteria</taxon>
        <taxon>Burkholderiales</taxon>
        <taxon>Burkholderiaceae</taxon>
        <taxon>Paraburkholderia</taxon>
    </lineage>
</organism>
<evidence type="ECO:0000256" key="6">
    <source>
        <dbReference type="ARBA" id="ARBA00023136"/>
    </source>
</evidence>
<evidence type="ECO:0000313" key="9">
    <source>
        <dbReference type="EMBL" id="MEM5284992.1"/>
    </source>
</evidence>
<feature type="transmembrane region" description="Helical" evidence="7">
    <location>
        <begin position="414"/>
        <end position="432"/>
    </location>
</feature>
<feature type="transmembrane region" description="Helical" evidence="7">
    <location>
        <begin position="123"/>
        <end position="143"/>
    </location>
</feature>
<feature type="transmembrane region" description="Helical" evidence="7">
    <location>
        <begin position="343"/>
        <end position="362"/>
    </location>
</feature>
<keyword evidence="3" id="KW-1003">Cell membrane</keyword>
<dbReference type="PANTHER" id="PTHR43045">
    <property type="entry name" value="SHIKIMATE TRANSPORTER"/>
    <property type="match status" value="1"/>
</dbReference>
<protein>
    <submittedName>
        <fullName evidence="9">MFS transporter</fullName>
    </submittedName>
</protein>
<evidence type="ECO:0000259" key="8">
    <source>
        <dbReference type="PROSITE" id="PS50850"/>
    </source>
</evidence>
<feature type="transmembrane region" description="Helical" evidence="7">
    <location>
        <begin position="99"/>
        <end position="117"/>
    </location>
</feature>
<dbReference type="SUPFAM" id="SSF103473">
    <property type="entry name" value="MFS general substrate transporter"/>
    <property type="match status" value="1"/>
</dbReference>
<sequence length="437" mass="46362">MSTSTSSGASVSHARPGRSPRQYAIVGIASLIGTTIEWYDFFVYGTAAALVFNRIFFPAFDPITGTLAAFGTYAVGFFARPIGAIVFGHFGDKVGRKSMLLLTLVMMGTPTVLIGLVPTYDRIGYWAAVILVVMRVIQGIAIGGEYGGAVLMAVEHAPKGKRGFFGSLPQAGVAFGLVLSSLAMSAVARLPEDAMLSYGWRIPFWASVLLLSVGWFIRLRVAESPDFERVKAHGAQVKAPVVEVIRKHKRELLTVAGGRLAEVTWFYTVATFALSYATQHLHMSGPRILNAVVWGAAAALVTIPVAGWLADRFKPRVVFGLGCIAICAFAFGFFELLGAPGAASVYIAMLGALAGVYALLYGPEANLFSAQFPPSVRYSGISLAVQTSGAIGGGLAPVIATYLVKLDGGQPGYLSWYLVALGIVALVSTAFMRKDEA</sequence>
<accession>A0ABU9Q6E5</accession>
<dbReference type="PANTHER" id="PTHR43045:SF1">
    <property type="entry name" value="SHIKIMATE TRANSPORTER"/>
    <property type="match status" value="1"/>
</dbReference>
<dbReference type="Pfam" id="PF07690">
    <property type="entry name" value="MFS_1"/>
    <property type="match status" value="1"/>
</dbReference>
<name>A0ABU9Q6E5_9BURK</name>
<dbReference type="RefSeq" id="WP_201649624.1">
    <property type="nucleotide sequence ID" value="NZ_CAJHCS010000005.1"/>
</dbReference>
<dbReference type="PROSITE" id="PS50850">
    <property type="entry name" value="MFS"/>
    <property type="match status" value="1"/>
</dbReference>
<evidence type="ECO:0000313" key="10">
    <source>
        <dbReference type="Proteomes" id="UP001494588"/>
    </source>
</evidence>
<evidence type="ECO:0000256" key="7">
    <source>
        <dbReference type="SAM" id="Phobius"/>
    </source>
</evidence>
<comment type="subcellular location">
    <subcellularLocation>
        <location evidence="1">Cell membrane</location>
        <topology evidence="1">Multi-pass membrane protein</topology>
    </subcellularLocation>
</comment>
<feature type="transmembrane region" description="Helical" evidence="7">
    <location>
        <begin position="202"/>
        <end position="221"/>
    </location>
</feature>
<feature type="transmembrane region" description="Helical" evidence="7">
    <location>
        <begin position="317"/>
        <end position="337"/>
    </location>
</feature>
<reference evidence="9 10" key="1">
    <citation type="submission" date="2024-01" db="EMBL/GenBank/DDBJ databases">
        <title>The diversity of rhizobia nodulating Mimosa spp. in eleven states of Brazil covering several biomes is determined by host plant, location, and edaphic factors.</title>
        <authorList>
            <person name="Rouws L."/>
            <person name="Barauna A."/>
            <person name="Beukes C."/>
            <person name="De Faria S.M."/>
            <person name="Gross E."/>
            <person name="Dos Reis Junior F.B."/>
            <person name="Simon M."/>
            <person name="Maluk M."/>
            <person name="Odee D.W."/>
            <person name="Kenicer G."/>
            <person name="Young J.P.W."/>
            <person name="Reis V.M."/>
            <person name="Zilli J."/>
            <person name="James E.K."/>
        </authorList>
    </citation>
    <scope>NUCLEOTIDE SEQUENCE [LARGE SCALE GENOMIC DNA]</scope>
    <source>
        <strain evidence="9 10">JPY77</strain>
    </source>
</reference>
<feature type="domain" description="Major facilitator superfamily (MFS) profile" evidence="8">
    <location>
        <begin position="26"/>
        <end position="437"/>
    </location>
</feature>
<dbReference type="Pfam" id="PF00083">
    <property type="entry name" value="Sugar_tr"/>
    <property type="match status" value="1"/>
</dbReference>